<evidence type="ECO:0000256" key="1">
    <source>
        <dbReference type="SAM" id="Phobius"/>
    </source>
</evidence>
<name>G2YFQ9_BOTF4</name>
<dbReference type="InParanoid" id="G2YFQ9"/>
<accession>G2YFQ9</accession>
<keyword evidence="1" id="KW-0812">Transmembrane</keyword>
<dbReference type="Proteomes" id="UP000008177">
    <property type="component" value="Unplaced contigs"/>
</dbReference>
<reference evidence="3" key="1">
    <citation type="journal article" date="2011" name="PLoS Genet.">
        <title>Genomic analysis of the necrotrophic fungal pathogens Sclerotinia sclerotiorum and Botrytis cinerea.</title>
        <authorList>
            <person name="Amselem J."/>
            <person name="Cuomo C.A."/>
            <person name="van Kan J.A."/>
            <person name="Viaud M."/>
            <person name="Benito E.P."/>
            <person name="Couloux A."/>
            <person name="Coutinho P.M."/>
            <person name="de Vries R.P."/>
            <person name="Dyer P.S."/>
            <person name="Fillinger S."/>
            <person name="Fournier E."/>
            <person name="Gout L."/>
            <person name="Hahn M."/>
            <person name="Kohn L."/>
            <person name="Lapalu N."/>
            <person name="Plummer K.M."/>
            <person name="Pradier J.M."/>
            <person name="Quevillon E."/>
            <person name="Sharon A."/>
            <person name="Simon A."/>
            <person name="ten Have A."/>
            <person name="Tudzynski B."/>
            <person name="Tudzynski P."/>
            <person name="Wincker P."/>
            <person name="Andrew M."/>
            <person name="Anthouard V."/>
            <person name="Beever R.E."/>
            <person name="Beffa R."/>
            <person name="Benoit I."/>
            <person name="Bouzid O."/>
            <person name="Brault B."/>
            <person name="Chen Z."/>
            <person name="Choquer M."/>
            <person name="Collemare J."/>
            <person name="Cotton P."/>
            <person name="Danchin E.G."/>
            <person name="Da Silva C."/>
            <person name="Gautier A."/>
            <person name="Giraud C."/>
            <person name="Giraud T."/>
            <person name="Gonzalez C."/>
            <person name="Grossetete S."/>
            <person name="Guldener U."/>
            <person name="Henrissat B."/>
            <person name="Howlett B.J."/>
            <person name="Kodira C."/>
            <person name="Kretschmer M."/>
            <person name="Lappartient A."/>
            <person name="Leroch M."/>
            <person name="Levis C."/>
            <person name="Mauceli E."/>
            <person name="Neuveglise C."/>
            <person name="Oeser B."/>
            <person name="Pearson M."/>
            <person name="Poulain J."/>
            <person name="Poussereau N."/>
            <person name="Quesneville H."/>
            <person name="Rascle C."/>
            <person name="Schumacher J."/>
            <person name="Segurens B."/>
            <person name="Sexton A."/>
            <person name="Silva E."/>
            <person name="Sirven C."/>
            <person name="Soanes D.M."/>
            <person name="Talbot N.J."/>
            <person name="Templeton M."/>
            <person name="Yandava C."/>
            <person name="Yarden O."/>
            <person name="Zeng Q."/>
            <person name="Rollins J.A."/>
            <person name="Lebrun M.H."/>
            <person name="Dickman M."/>
        </authorList>
    </citation>
    <scope>NUCLEOTIDE SEQUENCE [LARGE SCALE GENOMIC DNA]</scope>
    <source>
        <strain evidence="3">T4</strain>
    </source>
</reference>
<gene>
    <name evidence="2" type="ORF">BofuT4_uP024160.1</name>
</gene>
<keyword evidence="1" id="KW-0472">Membrane</keyword>
<proteinExistence type="predicted"/>
<organism evidence="2 3">
    <name type="scientific">Botryotinia fuckeliana (strain T4)</name>
    <name type="common">Noble rot fungus</name>
    <name type="synonym">Botrytis cinerea</name>
    <dbReference type="NCBI Taxonomy" id="999810"/>
    <lineage>
        <taxon>Eukaryota</taxon>
        <taxon>Fungi</taxon>
        <taxon>Dikarya</taxon>
        <taxon>Ascomycota</taxon>
        <taxon>Pezizomycotina</taxon>
        <taxon>Leotiomycetes</taxon>
        <taxon>Helotiales</taxon>
        <taxon>Sclerotiniaceae</taxon>
        <taxon>Botrytis</taxon>
    </lineage>
</organism>
<sequence>MHSQHGSMSQKEAKSRGFAMCNILFCTRAIESGLEPMVTIPDESDVVIKHIITPQLSWIQVTFMIFTKIGLVSDVSVVTILAYGLLENLLFKHL</sequence>
<evidence type="ECO:0000313" key="3">
    <source>
        <dbReference type="Proteomes" id="UP000008177"/>
    </source>
</evidence>
<dbReference type="HOGENOM" id="CLU_2385897_0_0_1"/>
<protein>
    <submittedName>
        <fullName evidence="2">Uncharacterized protein</fullName>
    </submittedName>
</protein>
<dbReference type="EMBL" id="FQ790327">
    <property type="protein sequence ID" value="CCD50607.1"/>
    <property type="molecule type" value="Genomic_DNA"/>
</dbReference>
<feature type="transmembrane region" description="Helical" evidence="1">
    <location>
        <begin position="65"/>
        <end position="86"/>
    </location>
</feature>
<dbReference type="AlphaFoldDB" id="G2YFQ9"/>
<keyword evidence="1" id="KW-1133">Transmembrane helix</keyword>
<evidence type="ECO:0000313" key="2">
    <source>
        <dbReference type="EMBL" id="CCD50607.1"/>
    </source>
</evidence>